<sequence>MTNPFGLDLKHEAIHQITPITKINVKKLAAPSASDEA</sequence>
<comment type="caution">
    <text evidence="1">The sequence shown here is derived from an EMBL/GenBank/DDBJ whole genome shotgun (WGS) entry which is preliminary data.</text>
</comment>
<protein>
    <submittedName>
        <fullName evidence="1">Uncharacterized protein</fullName>
    </submittedName>
</protein>
<organism evidence="1 2">
    <name type="scientific">Blastopirellula marina DSM 3645</name>
    <dbReference type="NCBI Taxonomy" id="314230"/>
    <lineage>
        <taxon>Bacteria</taxon>
        <taxon>Pseudomonadati</taxon>
        <taxon>Planctomycetota</taxon>
        <taxon>Planctomycetia</taxon>
        <taxon>Pirellulales</taxon>
        <taxon>Pirellulaceae</taxon>
        <taxon>Blastopirellula</taxon>
    </lineage>
</organism>
<dbReference type="Proteomes" id="UP000004358">
    <property type="component" value="Unassembled WGS sequence"/>
</dbReference>
<accession>A3ZVH2</accession>
<dbReference type="EMBL" id="AANZ01000014">
    <property type="protein sequence ID" value="EAQ79318.1"/>
    <property type="molecule type" value="Genomic_DNA"/>
</dbReference>
<proteinExistence type="predicted"/>
<dbReference type="HOGENOM" id="CLU_3340773_0_0_0"/>
<reference evidence="1 2" key="1">
    <citation type="submission" date="2006-02" db="EMBL/GenBank/DDBJ databases">
        <authorList>
            <person name="Amann R."/>
            <person name="Ferriera S."/>
            <person name="Johnson J."/>
            <person name="Kravitz S."/>
            <person name="Halpern A."/>
            <person name="Remington K."/>
            <person name="Beeson K."/>
            <person name="Tran B."/>
            <person name="Rogers Y.-H."/>
            <person name="Friedman R."/>
            <person name="Venter J.C."/>
        </authorList>
    </citation>
    <scope>NUCLEOTIDE SEQUENCE [LARGE SCALE GENOMIC DNA]</scope>
    <source>
        <strain evidence="1 2">DSM 3645</strain>
    </source>
</reference>
<dbReference type="AlphaFoldDB" id="A3ZVH2"/>
<evidence type="ECO:0000313" key="1">
    <source>
        <dbReference type="EMBL" id="EAQ79318.1"/>
    </source>
</evidence>
<evidence type="ECO:0000313" key="2">
    <source>
        <dbReference type="Proteomes" id="UP000004358"/>
    </source>
</evidence>
<name>A3ZVH2_9BACT</name>
<gene>
    <name evidence="1" type="ORF">DSM3645_02543</name>
</gene>